<keyword evidence="1" id="KW-0472">Membrane</keyword>
<keyword evidence="3" id="KW-1185">Reference proteome</keyword>
<gene>
    <name evidence="2" type="ORF">LKD48_06840</name>
</gene>
<sequence length="53" mass="5370">MEQKLYKTVNSAGISSIVTGIIAVVAGLACVAGGILALIQGGRLLGARKNILF</sequence>
<reference evidence="2 3" key="1">
    <citation type="submission" date="2021-10" db="EMBL/GenBank/DDBJ databases">
        <title>Anaerobic single-cell dispensing facilitates the cultivation of human gut bacteria.</title>
        <authorList>
            <person name="Afrizal A."/>
        </authorList>
    </citation>
    <scope>NUCLEOTIDE SEQUENCE [LARGE SCALE GENOMIC DNA]</scope>
    <source>
        <strain evidence="2 3">CLA-AA-H224</strain>
    </source>
</reference>
<proteinExistence type="predicted"/>
<dbReference type="AlphaFoldDB" id="A0AAE3E3B2"/>
<protein>
    <submittedName>
        <fullName evidence="2">Uncharacterized protein</fullName>
    </submittedName>
</protein>
<evidence type="ECO:0000313" key="3">
    <source>
        <dbReference type="Proteomes" id="UP001198200"/>
    </source>
</evidence>
<evidence type="ECO:0000313" key="2">
    <source>
        <dbReference type="EMBL" id="MCC2221362.1"/>
    </source>
</evidence>
<dbReference type="PROSITE" id="PS51257">
    <property type="entry name" value="PROKAR_LIPOPROTEIN"/>
    <property type="match status" value="1"/>
</dbReference>
<organism evidence="2 3">
    <name type="scientific">Anthropogastromicrobium aceti</name>
    <dbReference type="NCBI Taxonomy" id="2981768"/>
    <lineage>
        <taxon>Bacteria</taxon>
        <taxon>Bacillati</taxon>
        <taxon>Bacillota</taxon>
        <taxon>Clostridia</taxon>
        <taxon>Lachnospirales</taxon>
        <taxon>Lachnospiraceae</taxon>
        <taxon>Anthropogastromicrobium</taxon>
    </lineage>
</organism>
<comment type="caution">
    <text evidence="2">The sequence shown here is derived from an EMBL/GenBank/DDBJ whole genome shotgun (WGS) entry which is preliminary data.</text>
</comment>
<dbReference type="EMBL" id="JAJEQN010000013">
    <property type="protein sequence ID" value="MCC2221362.1"/>
    <property type="molecule type" value="Genomic_DNA"/>
</dbReference>
<evidence type="ECO:0000256" key="1">
    <source>
        <dbReference type="SAM" id="Phobius"/>
    </source>
</evidence>
<keyword evidence="1" id="KW-0812">Transmembrane</keyword>
<feature type="transmembrane region" description="Helical" evidence="1">
    <location>
        <begin position="12"/>
        <end position="39"/>
    </location>
</feature>
<dbReference type="Proteomes" id="UP001198200">
    <property type="component" value="Unassembled WGS sequence"/>
</dbReference>
<dbReference type="RefSeq" id="WP_227100459.1">
    <property type="nucleotide sequence ID" value="NZ_JAJEQN010000013.1"/>
</dbReference>
<name>A0AAE3E3B2_9FIRM</name>
<accession>A0AAE3E3B2</accession>
<keyword evidence="1" id="KW-1133">Transmembrane helix</keyword>